<dbReference type="Pfam" id="PF00271">
    <property type="entry name" value="Helicase_C"/>
    <property type="match status" value="1"/>
</dbReference>
<dbReference type="GO" id="GO:0005524">
    <property type="term" value="F:ATP binding"/>
    <property type="evidence" value="ECO:0007669"/>
    <property type="project" value="UniProtKB-UniRule"/>
</dbReference>
<dbReference type="EMBL" id="JAACNH010005588">
    <property type="protein sequence ID" value="KAG8429549.1"/>
    <property type="molecule type" value="Genomic_DNA"/>
</dbReference>
<evidence type="ECO:0000256" key="3">
    <source>
        <dbReference type="ARBA" id="ARBA00022801"/>
    </source>
</evidence>
<dbReference type="GO" id="GO:0016787">
    <property type="term" value="F:hydrolase activity"/>
    <property type="evidence" value="ECO:0007669"/>
    <property type="project" value="UniProtKB-KW"/>
</dbReference>
<reference evidence="14" key="1">
    <citation type="thesis" date="2020" institute="ProQuest LLC" country="789 East Eisenhower Parkway, Ann Arbor, MI, USA">
        <title>Comparative Genomics and Chromosome Evolution.</title>
        <authorList>
            <person name="Mudd A.B."/>
        </authorList>
    </citation>
    <scope>NUCLEOTIDE SEQUENCE</scope>
    <source>
        <strain evidence="14">Female2</strain>
        <tissue evidence="14">Blood</tissue>
    </source>
</reference>
<dbReference type="PROSITE" id="PS00039">
    <property type="entry name" value="DEAD_ATP_HELICASE"/>
    <property type="match status" value="1"/>
</dbReference>
<evidence type="ECO:0000256" key="4">
    <source>
        <dbReference type="ARBA" id="ARBA00022806"/>
    </source>
</evidence>
<comment type="function">
    <text evidence="10">RNA helicase.</text>
</comment>
<comment type="domain">
    <text evidence="10">The Q motif is unique to and characteristic of the DEAD box family of RNA helicases and controls ATP binding and hydrolysis.</text>
</comment>
<dbReference type="InterPro" id="IPR014001">
    <property type="entry name" value="Helicase_ATP-bd"/>
</dbReference>
<dbReference type="GO" id="GO:0005634">
    <property type="term" value="C:nucleus"/>
    <property type="evidence" value="ECO:0007669"/>
    <property type="project" value="UniProtKB-ARBA"/>
</dbReference>
<feature type="compositionally biased region" description="Polar residues" evidence="11">
    <location>
        <begin position="63"/>
        <end position="75"/>
    </location>
</feature>
<feature type="region of interest" description="Disordered" evidence="11">
    <location>
        <begin position="1"/>
        <end position="122"/>
    </location>
</feature>
<evidence type="ECO:0000256" key="2">
    <source>
        <dbReference type="ARBA" id="ARBA00022741"/>
    </source>
</evidence>
<keyword evidence="6 10" id="KW-0694">RNA-binding</keyword>
<dbReference type="FunFam" id="3.40.50.300:FF:001399">
    <property type="entry name" value="RNA helicase"/>
    <property type="match status" value="1"/>
</dbReference>
<dbReference type="PROSITE" id="PS51195">
    <property type="entry name" value="Q_MOTIF"/>
    <property type="match status" value="1"/>
</dbReference>
<comment type="subcellular location">
    <subcellularLocation>
        <location evidence="1">Cytoplasm</location>
    </subcellularLocation>
</comment>
<accession>A0A8T2IAD8</accession>
<dbReference type="GO" id="GO:0005737">
    <property type="term" value="C:cytoplasm"/>
    <property type="evidence" value="ECO:0007669"/>
    <property type="project" value="UniProtKB-SubCell"/>
</dbReference>
<protein>
    <recommendedName>
        <fullName evidence="10">ATP-dependent RNA helicase</fullName>
        <ecNumber evidence="10">3.6.4.13</ecNumber>
    </recommendedName>
</protein>
<dbReference type="CDD" id="cd17949">
    <property type="entry name" value="DEADc_DDX31"/>
    <property type="match status" value="1"/>
</dbReference>
<evidence type="ECO:0000256" key="11">
    <source>
        <dbReference type="SAM" id="MobiDB-lite"/>
    </source>
</evidence>
<dbReference type="InterPro" id="IPR027417">
    <property type="entry name" value="P-loop_NTPase"/>
</dbReference>
<evidence type="ECO:0000256" key="9">
    <source>
        <dbReference type="RuleBase" id="RU000492"/>
    </source>
</evidence>
<comment type="similarity">
    <text evidence="7">Belongs to the DEAD box helicase family. DDX31/DBP7 subfamily.</text>
</comment>
<evidence type="ECO:0000259" key="13">
    <source>
        <dbReference type="PROSITE" id="PS51195"/>
    </source>
</evidence>
<evidence type="ECO:0000259" key="12">
    <source>
        <dbReference type="PROSITE" id="PS51192"/>
    </source>
</evidence>
<sequence length="478" mass="52855">MGDESLILNIAQSPAPTSFQRGNKQQKPAGKWSQMKWQQKSKGLKRKSQDLSGESPPKRPISLPSQKNGQNNSPAKPSKWKEDDPKSEKIPRGNKEDNSKGRSSVKTSSLFKNNPNVPDIERPAVKQLKEKVFSSDSFSGLDLHPHLVSTIQTVMNMTTMTSVQELSIPALLSGRDVLVQSQTGSGKTMAYGVPLVQTLQGASPKIQRIDGPYALVLVPTRELALQSFSTIQKLLKPFTWIVPGVLMGGEKRKSEKARLRKGINILISTPGRLVDHIKSTKSIHFHRVRWLIVDEADRILDLGFEKDVTTILNSLNAQSQQRQNVLLSATLNPGVARLADISLCDPVNVTVTEEATREAQLVKTAKEGENSQDSPCFAVPEKLRQHVVVVPSKLKLVTLAAFILGKWKCENKAKMIVFFPSCELVEFHHNMLGKVLPLGDIAGGSEAFLRLHGNMEQEERTEVFQRFTHSSAGILLCT</sequence>
<gene>
    <name evidence="14" type="ORF">GDO86_019875</name>
</gene>
<feature type="domain" description="DEAD-box RNA helicase Q" evidence="13">
    <location>
        <begin position="136"/>
        <end position="165"/>
    </location>
</feature>
<keyword evidence="5 9" id="KW-0067">ATP-binding</keyword>
<dbReference type="OrthoDB" id="422663at2759"/>
<dbReference type="SMART" id="SM00487">
    <property type="entry name" value="DEXDc"/>
    <property type="match status" value="1"/>
</dbReference>
<feature type="compositionally biased region" description="Low complexity" evidence="11">
    <location>
        <begin position="31"/>
        <end position="41"/>
    </location>
</feature>
<dbReference type="InterPro" id="IPR001650">
    <property type="entry name" value="Helicase_C-like"/>
</dbReference>
<feature type="domain" description="Helicase ATP-binding" evidence="12">
    <location>
        <begin position="168"/>
        <end position="349"/>
    </location>
</feature>
<dbReference type="InterPro" id="IPR011545">
    <property type="entry name" value="DEAD/DEAH_box_helicase_dom"/>
</dbReference>
<dbReference type="GO" id="GO:0003723">
    <property type="term" value="F:RNA binding"/>
    <property type="evidence" value="ECO:0007669"/>
    <property type="project" value="UniProtKB-UniRule"/>
</dbReference>
<feature type="non-terminal residue" evidence="14">
    <location>
        <position position="478"/>
    </location>
</feature>
<evidence type="ECO:0000256" key="8">
    <source>
        <dbReference type="PROSITE-ProRule" id="PRU00552"/>
    </source>
</evidence>
<proteinExistence type="inferred from homology"/>
<name>A0A8T2IAD8_9PIPI</name>
<feature type="short sequence motif" description="Q motif" evidence="8">
    <location>
        <begin position="136"/>
        <end position="165"/>
    </location>
</feature>
<evidence type="ECO:0000256" key="5">
    <source>
        <dbReference type="ARBA" id="ARBA00022840"/>
    </source>
</evidence>
<dbReference type="GO" id="GO:0003724">
    <property type="term" value="F:RNA helicase activity"/>
    <property type="evidence" value="ECO:0007669"/>
    <property type="project" value="UniProtKB-EC"/>
</dbReference>
<keyword evidence="4 9" id="KW-0347">Helicase</keyword>
<feature type="compositionally biased region" description="Basic and acidic residues" evidence="11">
    <location>
        <begin position="79"/>
        <end position="100"/>
    </location>
</feature>
<feature type="compositionally biased region" description="Polar residues" evidence="11">
    <location>
        <begin position="10"/>
        <end position="26"/>
    </location>
</feature>
<dbReference type="SUPFAM" id="SSF52540">
    <property type="entry name" value="P-loop containing nucleoside triphosphate hydrolases"/>
    <property type="match status" value="2"/>
</dbReference>
<dbReference type="Pfam" id="PF00270">
    <property type="entry name" value="DEAD"/>
    <property type="match status" value="1"/>
</dbReference>
<keyword evidence="3 9" id="KW-0378">Hydrolase</keyword>
<feature type="compositionally biased region" description="Polar residues" evidence="11">
    <location>
        <begin position="101"/>
        <end position="116"/>
    </location>
</feature>
<dbReference type="Gene3D" id="3.40.50.300">
    <property type="entry name" value="P-loop containing nucleotide triphosphate hydrolases"/>
    <property type="match status" value="2"/>
</dbReference>
<dbReference type="EC" id="3.6.4.13" evidence="10"/>
<evidence type="ECO:0000256" key="7">
    <source>
        <dbReference type="ARBA" id="ARBA00037933"/>
    </source>
</evidence>
<organism evidence="14 15">
    <name type="scientific">Hymenochirus boettgeri</name>
    <name type="common">Congo dwarf clawed frog</name>
    <dbReference type="NCBI Taxonomy" id="247094"/>
    <lineage>
        <taxon>Eukaryota</taxon>
        <taxon>Metazoa</taxon>
        <taxon>Chordata</taxon>
        <taxon>Craniata</taxon>
        <taxon>Vertebrata</taxon>
        <taxon>Euteleostomi</taxon>
        <taxon>Amphibia</taxon>
        <taxon>Batrachia</taxon>
        <taxon>Anura</taxon>
        <taxon>Pipoidea</taxon>
        <taxon>Pipidae</taxon>
        <taxon>Pipinae</taxon>
        <taxon>Hymenochirus</taxon>
    </lineage>
</organism>
<dbReference type="Proteomes" id="UP000812440">
    <property type="component" value="Unassembled WGS sequence"/>
</dbReference>
<keyword evidence="2 9" id="KW-0547">Nucleotide-binding</keyword>
<comment type="catalytic activity">
    <reaction evidence="10">
        <text>ATP + H2O = ADP + phosphate + H(+)</text>
        <dbReference type="Rhea" id="RHEA:13065"/>
        <dbReference type="ChEBI" id="CHEBI:15377"/>
        <dbReference type="ChEBI" id="CHEBI:15378"/>
        <dbReference type="ChEBI" id="CHEBI:30616"/>
        <dbReference type="ChEBI" id="CHEBI:43474"/>
        <dbReference type="ChEBI" id="CHEBI:456216"/>
        <dbReference type="EC" id="3.6.4.13"/>
    </reaction>
</comment>
<dbReference type="PANTHER" id="PTHR24031">
    <property type="entry name" value="RNA HELICASE"/>
    <property type="match status" value="1"/>
</dbReference>
<dbReference type="InterPro" id="IPR014014">
    <property type="entry name" value="RNA_helicase_DEAD_Q_motif"/>
</dbReference>
<dbReference type="InterPro" id="IPR000629">
    <property type="entry name" value="RNA-helicase_DEAD-box_CS"/>
</dbReference>
<evidence type="ECO:0000256" key="6">
    <source>
        <dbReference type="ARBA" id="ARBA00022884"/>
    </source>
</evidence>
<comment type="caution">
    <text evidence="14">The sequence shown here is derived from an EMBL/GenBank/DDBJ whole genome shotgun (WGS) entry which is preliminary data.</text>
</comment>
<evidence type="ECO:0000313" key="14">
    <source>
        <dbReference type="EMBL" id="KAG8429549.1"/>
    </source>
</evidence>
<dbReference type="PROSITE" id="PS51192">
    <property type="entry name" value="HELICASE_ATP_BIND_1"/>
    <property type="match status" value="1"/>
</dbReference>
<keyword evidence="15" id="KW-1185">Reference proteome</keyword>
<evidence type="ECO:0000256" key="10">
    <source>
        <dbReference type="RuleBase" id="RU365068"/>
    </source>
</evidence>
<dbReference type="AlphaFoldDB" id="A0A8T2IAD8"/>
<evidence type="ECO:0000256" key="1">
    <source>
        <dbReference type="ARBA" id="ARBA00004496"/>
    </source>
</evidence>
<evidence type="ECO:0000313" key="15">
    <source>
        <dbReference type="Proteomes" id="UP000812440"/>
    </source>
</evidence>